<name>A0ABR1E6R0_NECAM</name>
<dbReference type="EMBL" id="JAVFWL010000005">
    <property type="protein sequence ID" value="KAK6758382.1"/>
    <property type="molecule type" value="Genomic_DNA"/>
</dbReference>
<keyword evidence="2" id="KW-0732">Signal</keyword>
<evidence type="ECO:0000256" key="2">
    <source>
        <dbReference type="SAM" id="SignalP"/>
    </source>
</evidence>
<protein>
    <submittedName>
        <fullName evidence="3">Uncharacterized protein</fullName>
    </submittedName>
</protein>
<keyword evidence="1" id="KW-0812">Transmembrane</keyword>
<evidence type="ECO:0000256" key="1">
    <source>
        <dbReference type="SAM" id="Phobius"/>
    </source>
</evidence>
<feature type="transmembrane region" description="Helical" evidence="1">
    <location>
        <begin position="154"/>
        <end position="181"/>
    </location>
</feature>
<evidence type="ECO:0000313" key="4">
    <source>
        <dbReference type="Proteomes" id="UP001303046"/>
    </source>
</evidence>
<proteinExistence type="predicted"/>
<reference evidence="3 4" key="1">
    <citation type="submission" date="2023-08" db="EMBL/GenBank/DDBJ databases">
        <title>A Necator americanus chromosomal reference genome.</title>
        <authorList>
            <person name="Ilik V."/>
            <person name="Petrzelkova K.J."/>
            <person name="Pardy F."/>
            <person name="Fuh T."/>
            <person name="Niatou-Singa F.S."/>
            <person name="Gouil Q."/>
            <person name="Baker L."/>
            <person name="Ritchie M.E."/>
            <person name="Jex A.R."/>
            <person name="Gazzola D."/>
            <person name="Li H."/>
            <person name="Toshio Fujiwara R."/>
            <person name="Zhan B."/>
            <person name="Aroian R.V."/>
            <person name="Pafco B."/>
            <person name="Schwarz E.M."/>
        </authorList>
    </citation>
    <scope>NUCLEOTIDE SEQUENCE [LARGE SCALE GENOMIC DNA]</scope>
    <source>
        <strain evidence="3 4">Aroian</strain>
        <tissue evidence="3">Whole animal</tissue>
    </source>
</reference>
<keyword evidence="1" id="KW-1133">Transmembrane helix</keyword>
<dbReference type="Proteomes" id="UP001303046">
    <property type="component" value="Unassembled WGS sequence"/>
</dbReference>
<keyword evidence="4" id="KW-1185">Reference proteome</keyword>
<evidence type="ECO:0000313" key="3">
    <source>
        <dbReference type="EMBL" id="KAK6758382.1"/>
    </source>
</evidence>
<comment type="caution">
    <text evidence="3">The sequence shown here is derived from an EMBL/GenBank/DDBJ whole genome shotgun (WGS) entry which is preliminary data.</text>
</comment>
<gene>
    <name evidence="3" type="primary">Necator_chrV.g20707</name>
    <name evidence="3" type="ORF">RB195_015914</name>
</gene>
<organism evidence="3 4">
    <name type="scientific">Necator americanus</name>
    <name type="common">Human hookworm</name>
    <dbReference type="NCBI Taxonomy" id="51031"/>
    <lineage>
        <taxon>Eukaryota</taxon>
        <taxon>Metazoa</taxon>
        <taxon>Ecdysozoa</taxon>
        <taxon>Nematoda</taxon>
        <taxon>Chromadorea</taxon>
        <taxon>Rhabditida</taxon>
        <taxon>Rhabditina</taxon>
        <taxon>Rhabditomorpha</taxon>
        <taxon>Strongyloidea</taxon>
        <taxon>Ancylostomatidae</taxon>
        <taxon>Bunostominae</taxon>
        <taxon>Necator</taxon>
    </lineage>
</organism>
<keyword evidence="1" id="KW-0472">Membrane</keyword>
<accession>A0ABR1E6R0</accession>
<feature type="chain" id="PRO_5047246364" evidence="2">
    <location>
        <begin position="19"/>
        <end position="282"/>
    </location>
</feature>
<feature type="signal peptide" evidence="2">
    <location>
        <begin position="1"/>
        <end position="18"/>
    </location>
</feature>
<sequence>MIPLLVLLLPLNVNCLHCYKGKGAEVVTVEVNPSAFMCSFEPVGPCEFQHPPLYHVFDVDPYLMRKRWSKSTVDNQTIFDCVTEYLKTLPGLPHPETTIETSTTDSETTTETLITESVQDHTTGDIQLARAQARHQAGHYDYKDSNEEAFDINFIIFLILTIVAALLLLAIIPAVIACYTVKSLRDRNRSNKQADDEGAKILDSEKTENESFFTTIMKYKRNHAEFRNLRFKLHISGVGPAPRQNRGAGPLSDRCSRIEPCKWGEQHCPLTSCYFSFGRENF</sequence>